<gene>
    <name evidence="11" type="ORF">HNQ41_002010</name>
</gene>
<proteinExistence type="predicted"/>
<accession>A0A840QR39</accession>
<dbReference type="InterPro" id="IPR005467">
    <property type="entry name" value="His_kinase_dom"/>
</dbReference>
<dbReference type="SMART" id="SM00387">
    <property type="entry name" value="HATPase_c"/>
    <property type="match status" value="1"/>
</dbReference>
<name>A0A840QR39_9BACI</name>
<evidence type="ECO:0000256" key="1">
    <source>
        <dbReference type="ARBA" id="ARBA00000085"/>
    </source>
</evidence>
<comment type="catalytic activity">
    <reaction evidence="1">
        <text>ATP + protein L-histidine = ADP + protein N-phospho-L-histidine.</text>
        <dbReference type="EC" id="2.7.13.3"/>
    </reaction>
</comment>
<keyword evidence="4 11" id="KW-0808">Transferase</keyword>
<feature type="transmembrane region" description="Helical" evidence="9">
    <location>
        <begin position="12"/>
        <end position="30"/>
    </location>
</feature>
<dbReference type="EC" id="2.7.13.3" evidence="2"/>
<comment type="caution">
    <text evidence="11">The sequence shown here is derived from an EMBL/GenBank/DDBJ whole genome shotgun (WGS) entry which is preliminary data.</text>
</comment>
<feature type="transmembrane region" description="Helical" evidence="9">
    <location>
        <begin position="91"/>
        <end position="107"/>
    </location>
</feature>
<evidence type="ECO:0000259" key="10">
    <source>
        <dbReference type="PROSITE" id="PS50109"/>
    </source>
</evidence>
<evidence type="ECO:0000256" key="5">
    <source>
        <dbReference type="ARBA" id="ARBA00022741"/>
    </source>
</evidence>
<keyword evidence="3" id="KW-0597">Phosphoprotein</keyword>
<dbReference type="CDD" id="cd00075">
    <property type="entry name" value="HATPase"/>
    <property type="match status" value="1"/>
</dbReference>
<dbReference type="InterPro" id="IPR036890">
    <property type="entry name" value="HATPase_C_sf"/>
</dbReference>
<dbReference type="Pfam" id="PF00512">
    <property type="entry name" value="HisKA"/>
    <property type="match status" value="1"/>
</dbReference>
<dbReference type="InterPro" id="IPR036097">
    <property type="entry name" value="HisK_dim/P_sf"/>
</dbReference>
<feature type="transmembrane region" description="Helical" evidence="9">
    <location>
        <begin position="66"/>
        <end position="85"/>
    </location>
</feature>
<dbReference type="Proteomes" id="UP000551878">
    <property type="component" value="Unassembled WGS sequence"/>
</dbReference>
<evidence type="ECO:0000256" key="3">
    <source>
        <dbReference type="ARBA" id="ARBA00022553"/>
    </source>
</evidence>
<dbReference type="CDD" id="cd00082">
    <property type="entry name" value="HisKA"/>
    <property type="match status" value="1"/>
</dbReference>
<evidence type="ECO:0000256" key="4">
    <source>
        <dbReference type="ARBA" id="ARBA00022679"/>
    </source>
</evidence>
<evidence type="ECO:0000313" key="12">
    <source>
        <dbReference type="Proteomes" id="UP000551878"/>
    </source>
</evidence>
<reference evidence="11 12" key="1">
    <citation type="submission" date="2020-08" db="EMBL/GenBank/DDBJ databases">
        <title>Genomic Encyclopedia of Type Strains, Phase IV (KMG-IV): sequencing the most valuable type-strain genomes for metagenomic binning, comparative biology and taxonomic classification.</title>
        <authorList>
            <person name="Goeker M."/>
        </authorList>
    </citation>
    <scope>NUCLEOTIDE SEQUENCE [LARGE SCALE GENOMIC DNA]</scope>
    <source>
        <strain evidence="11 12">DSM 24696</strain>
    </source>
</reference>
<feature type="transmembrane region" description="Helical" evidence="9">
    <location>
        <begin position="42"/>
        <end position="59"/>
    </location>
</feature>
<evidence type="ECO:0000256" key="8">
    <source>
        <dbReference type="ARBA" id="ARBA00023012"/>
    </source>
</evidence>
<keyword evidence="12" id="KW-1185">Reference proteome</keyword>
<feature type="transmembrane region" description="Helical" evidence="9">
    <location>
        <begin position="112"/>
        <end position="132"/>
    </location>
</feature>
<evidence type="ECO:0000256" key="6">
    <source>
        <dbReference type="ARBA" id="ARBA00022777"/>
    </source>
</evidence>
<protein>
    <recommendedName>
        <fullName evidence="2">histidine kinase</fullName>
        <ecNumber evidence="2">2.7.13.3</ecNumber>
    </recommendedName>
</protein>
<feature type="domain" description="Histidine kinase" evidence="10">
    <location>
        <begin position="196"/>
        <end position="403"/>
    </location>
</feature>
<dbReference type="SUPFAM" id="SSF55874">
    <property type="entry name" value="ATPase domain of HSP90 chaperone/DNA topoisomerase II/histidine kinase"/>
    <property type="match status" value="1"/>
</dbReference>
<dbReference type="RefSeq" id="WP_184664259.1">
    <property type="nucleotide sequence ID" value="NZ_JACHHB010000008.1"/>
</dbReference>
<dbReference type="Gene3D" id="3.30.565.10">
    <property type="entry name" value="Histidine kinase-like ATPase, C-terminal domain"/>
    <property type="match status" value="1"/>
</dbReference>
<dbReference type="EMBL" id="JACHHB010000008">
    <property type="protein sequence ID" value="MBB5173820.1"/>
    <property type="molecule type" value="Genomic_DNA"/>
</dbReference>
<dbReference type="PRINTS" id="PR00344">
    <property type="entry name" value="BCTRLSENSOR"/>
</dbReference>
<keyword evidence="9" id="KW-0812">Transmembrane</keyword>
<evidence type="ECO:0000256" key="2">
    <source>
        <dbReference type="ARBA" id="ARBA00012438"/>
    </source>
</evidence>
<keyword evidence="9" id="KW-0472">Membrane</keyword>
<evidence type="ECO:0000256" key="9">
    <source>
        <dbReference type="SAM" id="Phobius"/>
    </source>
</evidence>
<dbReference type="GO" id="GO:0005524">
    <property type="term" value="F:ATP binding"/>
    <property type="evidence" value="ECO:0007669"/>
    <property type="project" value="UniProtKB-KW"/>
</dbReference>
<dbReference type="PROSITE" id="PS50109">
    <property type="entry name" value="HIS_KIN"/>
    <property type="match status" value="1"/>
</dbReference>
<dbReference type="SMART" id="SM00388">
    <property type="entry name" value="HisKA"/>
    <property type="match status" value="1"/>
</dbReference>
<dbReference type="GO" id="GO:0000155">
    <property type="term" value="F:phosphorelay sensor kinase activity"/>
    <property type="evidence" value="ECO:0007669"/>
    <property type="project" value="InterPro"/>
</dbReference>
<keyword evidence="7" id="KW-0067">ATP-binding</keyword>
<sequence>MNSIFQLIHKRTYYISILFIISILVLGLLVDNPRHADIDVIFFIHTLFVIFISVGLIMYPRFEKPWFRNLLITVMFAFFYLLFFIYPDATTTPVLISFIPAISILFFDSKLFYITLIANTVLVSLFFMYIIFIDQGTHFPYLTMHIAGNLINIFLCQTLLFIIFKMHQARIRNLQSYYAEVQQSERLRTTGELAAGVAHEIRNPLTVVKGYLQLHRYDQSLTPAVKRSYTLMIDELNSAEHVISDFLTIAKSSKEQMPETVDVKRELKNITDLLLSYGHLHDNDINLQAEEGCYIAANSVEFKQLIINLVKNAIEASETGASIDVRAVKKKGNVEIDIADYGCGMSEEEMKVLGTPFYTLKSQGTGLGLMICYNIVDKYNGNLDFQSENGQGTTVHIRFPLEI</sequence>
<dbReference type="SUPFAM" id="SSF47384">
    <property type="entry name" value="Homodimeric domain of signal transducing histidine kinase"/>
    <property type="match status" value="1"/>
</dbReference>
<evidence type="ECO:0000256" key="7">
    <source>
        <dbReference type="ARBA" id="ARBA00022840"/>
    </source>
</evidence>
<dbReference type="PANTHER" id="PTHR43065">
    <property type="entry name" value="SENSOR HISTIDINE KINASE"/>
    <property type="match status" value="1"/>
</dbReference>
<keyword evidence="8" id="KW-0902">Two-component regulatory system</keyword>
<dbReference type="Gene3D" id="1.10.287.130">
    <property type="match status" value="1"/>
</dbReference>
<dbReference type="PANTHER" id="PTHR43065:SF46">
    <property type="entry name" value="C4-DICARBOXYLATE TRANSPORT SENSOR PROTEIN DCTB"/>
    <property type="match status" value="1"/>
</dbReference>
<dbReference type="InterPro" id="IPR004358">
    <property type="entry name" value="Sig_transdc_His_kin-like_C"/>
</dbReference>
<keyword evidence="9" id="KW-1133">Transmembrane helix</keyword>
<dbReference type="AlphaFoldDB" id="A0A840QR39"/>
<evidence type="ECO:0000313" key="11">
    <source>
        <dbReference type="EMBL" id="MBB5173820.1"/>
    </source>
</evidence>
<dbReference type="Pfam" id="PF02518">
    <property type="entry name" value="HATPase_c"/>
    <property type="match status" value="1"/>
</dbReference>
<dbReference type="InterPro" id="IPR003594">
    <property type="entry name" value="HATPase_dom"/>
</dbReference>
<keyword evidence="5" id="KW-0547">Nucleotide-binding</keyword>
<organism evidence="11 12">
    <name type="scientific">Texcoconibacillus texcoconensis</name>
    <dbReference type="NCBI Taxonomy" id="1095777"/>
    <lineage>
        <taxon>Bacteria</taxon>
        <taxon>Bacillati</taxon>
        <taxon>Bacillota</taxon>
        <taxon>Bacilli</taxon>
        <taxon>Bacillales</taxon>
        <taxon>Bacillaceae</taxon>
        <taxon>Texcoconibacillus</taxon>
    </lineage>
</organism>
<keyword evidence="6 11" id="KW-0418">Kinase</keyword>
<dbReference type="InterPro" id="IPR003661">
    <property type="entry name" value="HisK_dim/P_dom"/>
</dbReference>
<feature type="transmembrane region" description="Helical" evidence="9">
    <location>
        <begin position="144"/>
        <end position="164"/>
    </location>
</feature>